<sequence length="229" mass="24605">MSLSIESPNTVASLLLPDVFIYLAQNYRFTGSSIDEICDYNSSVALGCFQYFLSQFWLTLRMIYGKLLHGAVSNPPLQMTSQNSQPARKPMHPASTARDTGNVHRKKYGAQSTSAATLTSQSRLSVLNLVSPEDHCAEAPVKHAVDFPEASSASNKEQTERSADSLIPSTGDAASTQVAGSLGESVNFLFSDQPSDSQVNSLAANAVVHDSQQYMKKVGVEPSEAGGRK</sequence>
<reference evidence="2 3" key="1">
    <citation type="submission" date="2018-11" db="EMBL/GenBank/DDBJ databases">
        <authorList>
            <consortium name="Pathogen Informatics"/>
        </authorList>
    </citation>
    <scope>NUCLEOTIDE SEQUENCE [LARGE SCALE GENOMIC DNA]</scope>
</reference>
<evidence type="ECO:0000313" key="3">
    <source>
        <dbReference type="Proteomes" id="UP000281553"/>
    </source>
</evidence>
<dbReference type="EMBL" id="UYRU01066348">
    <property type="protein sequence ID" value="VDN16578.1"/>
    <property type="molecule type" value="Genomic_DNA"/>
</dbReference>
<accession>A0A3P7M2V9</accession>
<keyword evidence="3" id="KW-1185">Reference proteome</keyword>
<dbReference type="OrthoDB" id="60955at2759"/>
<dbReference type="AlphaFoldDB" id="A0A3P7M2V9"/>
<evidence type="ECO:0000313" key="2">
    <source>
        <dbReference type="EMBL" id="VDN16578.1"/>
    </source>
</evidence>
<proteinExistence type="predicted"/>
<dbReference type="Proteomes" id="UP000281553">
    <property type="component" value="Unassembled WGS sequence"/>
</dbReference>
<evidence type="ECO:0000256" key="1">
    <source>
        <dbReference type="SAM" id="MobiDB-lite"/>
    </source>
</evidence>
<gene>
    <name evidence="2" type="ORF">DILT_LOCUS12409</name>
</gene>
<protein>
    <submittedName>
        <fullName evidence="2">Uncharacterized protein</fullName>
    </submittedName>
</protein>
<feature type="region of interest" description="Disordered" evidence="1">
    <location>
        <begin position="147"/>
        <end position="175"/>
    </location>
</feature>
<name>A0A3P7M2V9_DIBLA</name>
<feature type="region of interest" description="Disordered" evidence="1">
    <location>
        <begin position="78"/>
        <end position="116"/>
    </location>
</feature>
<organism evidence="2 3">
    <name type="scientific">Dibothriocephalus latus</name>
    <name type="common">Fish tapeworm</name>
    <name type="synonym">Diphyllobothrium latum</name>
    <dbReference type="NCBI Taxonomy" id="60516"/>
    <lineage>
        <taxon>Eukaryota</taxon>
        <taxon>Metazoa</taxon>
        <taxon>Spiralia</taxon>
        <taxon>Lophotrochozoa</taxon>
        <taxon>Platyhelminthes</taxon>
        <taxon>Cestoda</taxon>
        <taxon>Eucestoda</taxon>
        <taxon>Diphyllobothriidea</taxon>
        <taxon>Diphyllobothriidae</taxon>
        <taxon>Dibothriocephalus</taxon>
    </lineage>
</organism>